<dbReference type="InterPro" id="IPR000524">
    <property type="entry name" value="Tscrpt_reg_HTH_GntR"/>
</dbReference>
<evidence type="ECO:0000256" key="4">
    <source>
        <dbReference type="ARBA" id="ARBA00023125"/>
    </source>
</evidence>
<comment type="similarity">
    <text evidence="1">In the C-terminal section; belongs to the class-I pyridoxal-phosphate-dependent aminotransferase family.</text>
</comment>
<dbReference type="PANTHER" id="PTHR46577">
    <property type="entry name" value="HTH-TYPE TRANSCRIPTIONAL REGULATORY PROTEIN GABR"/>
    <property type="match status" value="1"/>
</dbReference>
<dbReference type="PANTHER" id="PTHR46577:SF2">
    <property type="entry name" value="TRANSCRIPTIONAL REGULATORY PROTEIN"/>
    <property type="match status" value="1"/>
</dbReference>
<dbReference type="Pfam" id="PF00155">
    <property type="entry name" value="Aminotran_1_2"/>
    <property type="match status" value="1"/>
</dbReference>
<evidence type="ECO:0000256" key="5">
    <source>
        <dbReference type="ARBA" id="ARBA00023163"/>
    </source>
</evidence>
<accession>A0ABV8QF39</accession>
<dbReference type="InterPro" id="IPR036390">
    <property type="entry name" value="WH_DNA-bd_sf"/>
</dbReference>
<evidence type="ECO:0000256" key="3">
    <source>
        <dbReference type="ARBA" id="ARBA00023015"/>
    </source>
</evidence>
<keyword evidence="4" id="KW-0238">DNA-binding</keyword>
<keyword evidence="2" id="KW-0663">Pyridoxal phosphate</keyword>
<dbReference type="GO" id="GO:0008483">
    <property type="term" value="F:transaminase activity"/>
    <property type="evidence" value="ECO:0007669"/>
    <property type="project" value="UniProtKB-KW"/>
</dbReference>
<evidence type="ECO:0000313" key="8">
    <source>
        <dbReference type="Proteomes" id="UP001595798"/>
    </source>
</evidence>
<dbReference type="Gene3D" id="1.10.10.10">
    <property type="entry name" value="Winged helix-like DNA-binding domain superfamily/Winged helix DNA-binding domain"/>
    <property type="match status" value="1"/>
</dbReference>
<keyword evidence="7" id="KW-0032">Aminotransferase</keyword>
<dbReference type="InterPro" id="IPR015422">
    <property type="entry name" value="PyrdxlP-dep_Trfase_small"/>
</dbReference>
<reference evidence="8" key="1">
    <citation type="journal article" date="2019" name="Int. J. Syst. Evol. Microbiol.">
        <title>The Global Catalogue of Microorganisms (GCM) 10K type strain sequencing project: providing services to taxonomists for standard genome sequencing and annotation.</title>
        <authorList>
            <consortium name="The Broad Institute Genomics Platform"/>
            <consortium name="The Broad Institute Genome Sequencing Center for Infectious Disease"/>
            <person name="Wu L."/>
            <person name="Ma J."/>
        </authorList>
    </citation>
    <scope>NUCLEOTIDE SEQUENCE [LARGE SCALE GENOMIC DNA]</scope>
    <source>
        <strain evidence="8">CECT 7297</strain>
    </source>
</reference>
<keyword evidence="7" id="KW-0808">Transferase</keyword>
<name>A0ABV8QF39_9GAMM</name>
<evidence type="ECO:0000259" key="6">
    <source>
        <dbReference type="PROSITE" id="PS50949"/>
    </source>
</evidence>
<dbReference type="RefSeq" id="WP_379885527.1">
    <property type="nucleotide sequence ID" value="NZ_JBHSDI010000007.1"/>
</dbReference>
<dbReference type="SUPFAM" id="SSF53383">
    <property type="entry name" value="PLP-dependent transferases"/>
    <property type="match status" value="1"/>
</dbReference>
<dbReference type="InterPro" id="IPR051446">
    <property type="entry name" value="HTH_trans_reg/aminotransferase"/>
</dbReference>
<dbReference type="SMART" id="SM00345">
    <property type="entry name" value="HTH_GNTR"/>
    <property type="match status" value="1"/>
</dbReference>
<keyword evidence="3" id="KW-0805">Transcription regulation</keyword>
<dbReference type="Pfam" id="PF00392">
    <property type="entry name" value="GntR"/>
    <property type="match status" value="1"/>
</dbReference>
<comment type="caution">
    <text evidence="7">The sequence shown here is derived from an EMBL/GenBank/DDBJ whole genome shotgun (WGS) entry which is preliminary data.</text>
</comment>
<evidence type="ECO:0000313" key="7">
    <source>
        <dbReference type="EMBL" id="MFC4258160.1"/>
    </source>
</evidence>
<dbReference type="PROSITE" id="PS50949">
    <property type="entry name" value="HTH_GNTR"/>
    <property type="match status" value="1"/>
</dbReference>
<protein>
    <submittedName>
        <fullName evidence="7">PLP-dependent aminotransferase family protein</fullName>
    </submittedName>
</protein>
<proteinExistence type="inferred from homology"/>
<evidence type="ECO:0000256" key="1">
    <source>
        <dbReference type="ARBA" id="ARBA00005384"/>
    </source>
</evidence>
<keyword evidence="5" id="KW-0804">Transcription</keyword>
<dbReference type="Gene3D" id="3.40.640.10">
    <property type="entry name" value="Type I PLP-dependent aspartate aminotransferase-like (Major domain)"/>
    <property type="match status" value="1"/>
</dbReference>
<dbReference type="SUPFAM" id="SSF46785">
    <property type="entry name" value="Winged helix' DNA-binding domain"/>
    <property type="match status" value="1"/>
</dbReference>
<dbReference type="InterPro" id="IPR015424">
    <property type="entry name" value="PyrdxlP-dep_Trfase"/>
</dbReference>
<dbReference type="InterPro" id="IPR036388">
    <property type="entry name" value="WH-like_DNA-bd_sf"/>
</dbReference>
<dbReference type="Proteomes" id="UP001595798">
    <property type="component" value="Unassembled WGS sequence"/>
</dbReference>
<organism evidence="7 8">
    <name type="scientific">Marinobacter lacisalsi</name>
    <dbReference type="NCBI Taxonomy" id="475979"/>
    <lineage>
        <taxon>Bacteria</taxon>
        <taxon>Pseudomonadati</taxon>
        <taxon>Pseudomonadota</taxon>
        <taxon>Gammaproteobacteria</taxon>
        <taxon>Pseudomonadales</taxon>
        <taxon>Marinobacteraceae</taxon>
        <taxon>Marinobacter</taxon>
    </lineage>
</organism>
<dbReference type="CDD" id="cd07377">
    <property type="entry name" value="WHTH_GntR"/>
    <property type="match status" value="1"/>
</dbReference>
<sequence>MDHQALYNRFRTRLENGDWKLGQRIPSIRHVVRTEGASHHTVVKLYERLVAEGYIEAQQGRGYFVTRSGHDSPSGALAFASSFEMSSDPLFRLLQSNPDAVKLGCGWLPTKWRDTDILTRSIRRTARLERRSLVEYGDIQGYRPLRLQLCQHLSSKIRLDVSPIQVLTTLGATQALDLVTRLLIKPGDVVLVDEPGNGNLIKLIALAGGRVMGVPRGLDGPDVDALARLAKQHRIRAFYCNSTFHNPTGGCLSARVAFEILRLAIEHDFTIVEDDVYGDFAAGAHQSFAELDGLDRVIYIGSFSKSLSASLRIGYLACNLNLIASLVELKLLTSVAVPGFCERFVNTIMTDGSYLKHMQSIQRKLMVQQEVTQQALRKLGWQFEIEPAGGMFLWIHHPSMDDLAPLIQELAARNVLLMPGSSFSVTNGSENRLRVNVSHFSPELVPLFRVA</sequence>
<feature type="domain" description="HTH gntR-type" evidence="6">
    <location>
        <begin position="1"/>
        <end position="68"/>
    </location>
</feature>
<dbReference type="Gene3D" id="3.90.1150.10">
    <property type="entry name" value="Aspartate Aminotransferase, domain 1"/>
    <property type="match status" value="1"/>
</dbReference>
<evidence type="ECO:0000256" key="2">
    <source>
        <dbReference type="ARBA" id="ARBA00022898"/>
    </source>
</evidence>
<dbReference type="InterPro" id="IPR004839">
    <property type="entry name" value="Aminotransferase_I/II_large"/>
</dbReference>
<dbReference type="CDD" id="cd00609">
    <property type="entry name" value="AAT_like"/>
    <property type="match status" value="1"/>
</dbReference>
<dbReference type="EMBL" id="JBHSDI010000007">
    <property type="protein sequence ID" value="MFC4258160.1"/>
    <property type="molecule type" value="Genomic_DNA"/>
</dbReference>
<dbReference type="InterPro" id="IPR015421">
    <property type="entry name" value="PyrdxlP-dep_Trfase_major"/>
</dbReference>
<keyword evidence="8" id="KW-1185">Reference proteome</keyword>
<gene>
    <name evidence="7" type="ORF">ACFOZ5_03835</name>
</gene>